<dbReference type="RefSeq" id="WP_099697382.1">
    <property type="nucleotide sequence ID" value="NZ_NOVD01000004.1"/>
</dbReference>
<organism evidence="1 2">
    <name type="scientific">Rhodococcus qingshengii</name>
    <dbReference type="NCBI Taxonomy" id="334542"/>
    <lineage>
        <taxon>Bacteria</taxon>
        <taxon>Bacillati</taxon>
        <taxon>Actinomycetota</taxon>
        <taxon>Actinomycetes</taxon>
        <taxon>Mycobacteriales</taxon>
        <taxon>Nocardiaceae</taxon>
        <taxon>Rhodococcus</taxon>
        <taxon>Rhodococcus erythropolis group</taxon>
    </lineage>
</organism>
<reference evidence="1 2" key="1">
    <citation type="submission" date="2017-07" db="EMBL/GenBank/DDBJ databases">
        <title>Draft sequence of Rhodococcus enclensis 23b-28.</title>
        <authorList>
            <person name="Besaury L."/>
            <person name="Sancelme M."/>
            <person name="Amato P."/>
            <person name="Lallement A."/>
            <person name="Delort A.-M."/>
        </authorList>
    </citation>
    <scope>NUCLEOTIDE SEQUENCE [LARGE SCALE GENOMIC DNA]</scope>
    <source>
        <strain evidence="1 2">23b-28</strain>
    </source>
</reference>
<protein>
    <submittedName>
        <fullName evidence="1">Uncharacterized protein</fullName>
    </submittedName>
</protein>
<name>A0A2A5JEY0_RHOSG</name>
<sequence>MIKDRSTAGVVVTAPDPGLTDLIAAEVARHRLRYGSEDAYNGERWLCTACPWLVEADTGSRPNATVIQAHAVHVAERLKLVVEQHTNGRITELESELEKYHAEEREDLEWERFCAQQDVRCTECGLRYGERKDYTCPHIGDHTYDADELRAASEGEHQ</sequence>
<evidence type="ECO:0000313" key="2">
    <source>
        <dbReference type="Proteomes" id="UP000230886"/>
    </source>
</evidence>
<evidence type="ECO:0000313" key="1">
    <source>
        <dbReference type="EMBL" id="PCK27837.1"/>
    </source>
</evidence>
<dbReference type="AlphaFoldDB" id="A0A2A5JEY0"/>
<proteinExistence type="predicted"/>
<accession>A0A2A5JEY0</accession>
<dbReference type="EMBL" id="NOVD01000004">
    <property type="protein sequence ID" value="PCK27837.1"/>
    <property type="molecule type" value="Genomic_DNA"/>
</dbReference>
<gene>
    <name evidence="1" type="ORF">CHR55_10155</name>
</gene>
<comment type="caution">
    <text evidence="1">The sequence shown here is derived from an EMBL/GenBank/DDBJ whole genome shotgun (WGS) entry which is preliminary data.</text>
</comment>
<dbReference type="Proteomes" id="UP000230886">
    <property type="component" value="Unassembled WGS sequence"/>
</dbReference>